<comment type="caution">
    <text evidence="5">The sequence shown here is derived from an EMBL/GenBank/DDBJ whole genome shotgun (WGS) entry which is preliminary data.</text>
</comment>
<comment type="similarity">
    <text evidence="3">Belongs to the WD repeat AIP1 family.</text>
</comment>
<dbReference type="GO" id="GO:0030042">
    <property type="term" value="P:actin filament depolymerization"/>
    <property type="evidence" value="ECO:0007669"/>
    <property type="project" value="TreeGrafter"/>
</dbReference>
<feature type="repeat" description="WD" evidence="4">
    <location>
        <begin position="178"/>
        <end position="219"/>
    </location>
</feature>
<evidence type="ECO:0000313" key="5">
    <source>
        <dbReference type="EMBL" id="PPQ96857.1"/>
    </source>
</evidence>
<dbReference type="PROSITE" id="PS50294">
    <property type="entry name" value="WD_REPEATS_REGION"/>
    <property type="match status" value="1"/>
</dbReference>
<accession>A0A409Y1H1</accession>
<feature type="repeat" description="WD" evidence="4">
    <location>
        <begin position="597"/>
        <end position="615"/>
    </location>
</feature>
<keyword evidence="6" id="KW-1185">Reference proteome</keyword>
<dbReference type="Pfam" id="PF00400">
    <property type="entry name" value="WD40"/>
    <property type="match status" value="7"/>
</dbReference>
<dbReference type="FunCoup" id="A0A409Y1H1">
    <property type="interactions" value="223"/>
</dbReference>
<dbReference type="OrthoDB" id="2306at2759"/>
<dbReference type="GO" id="GO:0030864">
    <property type="term" value="C:cortical actin cytoskeleton"/>
    <property type="evidence" value="ECO:0007669"/>
    <property type="project" value="TreeGrafter"/>
</dbReference>
<evidence type="ECO:0000256" key="2">
    <source>
        <dbReference type="ARBA" id="ARBA00022737"/>
    </source>
</evidence>
<dbReference type="SMART" id="SM00320">
    <property type="entry name" value="WD40"/>
    <property type="match status" value="11"/>
</dbReference>
<protein>
    <recommendedName>
        <fullName evidence="7">Anaphase-promoting complex subunit 4 WD40 domain-containing protein</fullName>
    </recommendedName>
</protein>
<feature type="repeat" description="WD" evidence="4">
    <location>
        <begin position="47"/>
        <end position="88"/>
    </location>
</feature>
<keyword evidence="2" id="KW-0677">Repeat</keyword>
<dbReference type="InParanoid" id="A0A409Y1H1"/>
<dbReference type="Gene3D" id="2.130.10.10">
    <property type="entry name" value="YVTN repeat-like/Quinoprotein amine dehydrogenase"/>
    <property type="match status" value="2"/>
</dbReference>
<dbReference type="PANTHER" id="PTHR19856">
    <property type="entry name" value="WD-REPEATCONTAINING PROTEIN WDR1"/>
    <property type="match status" value="1"/>
</dbReference>
<dbReference type="InterPro" id="IPR019775">
    <property type="entry name" value="WD40_repeat_CS"/>
</dbReference>
<evidence type="ECO:0000256" key="1">
    <source>
        <dbReference type="ARBA" id="ARBA00022574"/>
    </source>
</evidence>
<dbReference type="SUPFAM" id="SSF50960">
    <property type="entry name" value="TolB, C-terminal domain"/>
    <property type="match status" value="1"/>
</dbReference>
<dbReference type="PANTHER" id="PTHR19856:SF0">
    <property type="entry name" value="WD REPEAT-CONTAINING PROTEIN 1"/>
    <property type="match status" value="1"/>
</dbReference>
<evidence type="ECO:0000256" key="4">
    <source>
        <dbReference type="PROSITE-ProRule" id="PRU00221"/>
    </source>
</evidence>
<evidence type="ECO:0000313" key="6">
    <source>
        <dbReference type="Proteomes" id="UP000284706"/>
    </source>
</evidence>
<dbReference type="EMBL" id="NHYE01001319">
    <property type="protein sequence ID" value="PPQ96857.1"/>
    <property type="molecule type" value="Genomic_DNA"/>
</dbReference>
<dbReference type="FunFam" id="2.130.10.10:FF:000102">
    <property type="entry name" value="Actin-interacting protein 1"/>
    <property type="match status" value="1"/>
</dbReference>
<dbReference type="InterPro" id="IPR036322">
    <property type="entry name" value="WD40_repeat_dom_sf"/>
</dbReference>
<dbReference type="STRING" id="231916.A0A409Y1H1"/>
<organism evidence="5 6">
    <name type="scientific">Gymnopilus dilepis</name>
    <dbReference type="NCBI Taxonomy" id="231916"/>
    <lineage>
        <taxon>Eukaryota</taxon>
        <taxon>Fungi</taxon>
        <taxon>Dikarya</taxon>
        <taxon>Basidiomycota</taxon>
        <taxon>Agaricomycotina</taxon>
        <taxon>Agaricomycetes</taxon>
        <taxon>Agaricomycetidae</taxon>
        <taxon>Agaricales</taxon>
        <taxon>Agaricineae</taxon>
        <taxon>Hymenogastraceae</taxon>
        <taxon>Gymnopilus</taxon>
    </lineage>
</organism>
<dbReference type="InterPro" id="IPR001680">
    <property type="entry name" value="WD40_rpt"/>
</dbReference>
<dbReference type="FunFam" id="2.130.10.10:FF:000167">
    <property type="entry name" value="Actin-interacting protein 1"/>
    <property type="match status" value="1"/>
</dbReference>
<feature type="repeat" description="WD" evidence="4">
    <location>
        <begin position="533"/>
        <end position="566"/>
    </location>
</feature>
<gene>
    <name evidence="5" type="ORF">CVT26_006026</name>
</gene>
<dbReference type="GO" id="GO:0051015">
    <property type="term" value="F:actin filament binding"/>
    <property type="evidence" value="ECO:0007669"/>
    <property type="project" value="TreeGrafter"/>
</dbReference>
<dbReference type="PROSITE" id="PS50082">
    <property type="entry name" value="WD_REPEATS_2"/>
    <property type="match status" value="4"/>
</dbReference>
<reference evidence="5 6" key="1">
    <citation type="journal article" date="2018" name="Evol. Lett.">
        <title>Horizontal gene cluster transfer increased hallucinogenic mushroom diversity.</title>
        <authorList>
            <person name="Reynolds H.T."/>
            <person name="Vijayakumar V."/>
            <person name="Gluck-Thaler E."/>
            <person name="Korotkin H.B."/>
            <person name="Matheny P.B."/>
            <person name="Slot J.C."/>
        </authorList>
    </citation>
    <scope>NUCLEOTIDE SEQUENCE [LARGE SCALE GENOMIC DNA]</scope>
    <source>
        <strain evidence="5 6">SRW20</strain>
    </source>
</reference>
<dbReference type="SUPFAM" id="SSF50978">
    <property type="entry name" value="WD40 repeat-like"/>
    <property type="match status" value="1"/>
</dbReference>
<evidence type="ECO:0008006" key="7">
    <source>
        <dbReference type="Google" id="ProtNLM"/>
    </source>
</evidence>
<sequence length="615" mass="65858">MSYKKAGLYPPNPVTTRGVSTKLSSSKDKVVYTSGRTVLNPGLTTAYSGHIQNATVARISPSGYYCASADVTGKVNVWDVVGEDQVLKGEYKVISGRLNDLAWDGESKRIIAVGDGKEKFGSAFMFDTGSSTGEIIGHSKVVNAVSIRQQRPFRAATAGDDNLIVFHSGAPYKYEKTIKTHTKFVQDVQYAPSGDHFASVGSDFKIFLYDGKTGDTVAEFVESPHKGTVFACSWSPDSKSFITSSADCTVKLCKSIPKRDAQTQKAVATWTVGTGVNHQQVGNTWSGESDLVSLSMSGDLNIFDPRTGDKPIRVLSAPQRSVTAIAPTSSETFLTGTMDGRVYAYYPSTLESKVLEGVSHSNNVSGLATSNKDGTVYSIGYDDHVREISPDGASFLPASVSTAAQPKSIAVAEDSTVFVVEIDVVEAFRSNQKVFETKPSYQPSAVAASGSLIAIGGEDRKVRLNEWDGKALKEVAVLEGNQGTVSALAFSPDGKYLASGDVWCLTSFAPFLQSSGKLILFDPKEKKLVTTRWAHHSARINSLSWTADSAHCASGSLDTHVYIWSVAKLMKNIPIKNAGPGGVNGVLWLDGGKSGKLVSTGYDGVVRIWEITFHA</sequence>
<dbReference type="InterPro" id="IPR015943">
    <property type="entry name" value="WD40/YVTN_repeat-like_dom_sf"/>
</dbReference>
<proteinExistence type="inferred from homology"/>
<evidence type="ECO:0000256" key="3">
    <source>
        <dbReference type="ARBA" id="ARBA00038366"/>
    </source>
</evidence>
<dbReference type="AlphaFoldDB" id="A0A409Y1H1"/>
<keyword evidence="1 4" id="KW-0853">WD repeat</keyword>
<dbReference type="SUPFAM" id="SSF101908">
    <property type="entry name" value="Putative isomerase YbhE"/>
    <property type="match status" value="1"/>
</dbReference>
<name>A0A409Y1H1_9AGAR</name>
<dbReference type="PROSITE" id="PS00678">
    <property type="entry name" value="WD_REPEATS_1"/>
    <property type="match status" value="1"/>
</dbReference>
<dbReference type="Proteomes" id="UP000284706">
    <property type="component" value="Unassembled WGS sequence"/>
</dbReference>